<reference evidence="10" key="1">
    <citation type="submission" date="2024-02" db="EMBL/GenBank/DDBJ databases">
        <authorList>
            <consortium name="ELIXIR-Norway"/>
            <consortium name="Elixir Norway"/>
        </authorList>
    </citation>
    <scope>NUCLEOTIDE SEQUENCE</scope>
</reference>
<evidence type="ECO:0000256" key="7">
    <source>
        <dbReference type="PROSITE-ProRule" id="PRU01393"/>
    </source>
</evidence>
<evidence type="ECO:0000256" key="6">
    <source>
        <dbReference type="ARBA" id="ARBA00022807"/>
    </source>
</evidence>
<organism evidence="10 11">
    <name type="scientific">Sphagnum troendelagicum</name>
    <dbReference type="NCBI Taxonomy" id="128251"/>
    <lineage>
        <taxon>Eukaryota</taxon>
        <taxon>Viridiplantae</taxon>
        <taxon>Streptophyta</taxon>
        <taxon>Embryophyta</taxon>
        <taxon>Bryophyta</taxon>
        <taxon>Sphagnophytina</taxon>
        <taxon>Sphagnopsida</taxon>
        <taxon>Sphagnales</taxon>
        <taxon>Sphagnaceae</taxon>
        <taxon>Sphagnum</taxon>
    </lineage>
</organism>
<dbReference type="EMBL" id="OZ019896">
    <property type="protein sequence ID" value="CAK9222946.1"/>
    <property type="molecule type" value="Genomic_DNA"/>
</dbReference>
<feature type="active site" description="Proton donor" evidence="7">
    <location>
        <position position="164"/>
    </location>
</feature>
<dbReference type="PRINTS" id="PR00707">
    <property type="entry name" value="UBCTHYDRLASE"/>
</dbReference>
<dbReference type="EC" id="3.4.19.12" evidence="8"/>
<dbReference type="PANTHER" id="PTHR10589:SF17">
    <property type="entry name" value="UBIQUITIN CARBOXYL-TERMINAL HYDROLASE"/>
    <property type="match status" value="1"/>
</dbReference>
<proteinExistence type="inferred from homology"/>
<dbReference type="PANTHER" id="PTHR10589">
    <property type="entry name" value="UBIQUITIN CARBOXYL-TERMINAL HYDROLASE"/>
    <property type="match status" value="1"/>
</dbReference>
<feature type="site" description="Important for enzyme activity" evidence="7">
    <location>
        <position position="179"/>
    </location>
</feature>
<keyword evidence="3 7" id="KW-0645">Protease</keyword>
<dbReference type="Proteomes" id="UP001497512">
    <property type="component" value="Chromosome 4"/>
</dbReference>
<evidence type="ECO:0000256" key="2">
    <source>
        <dbReference type="ARBA" id="ARBA00009326"/>
    </source>
</evidence>
<evidence type="ECO:0000256" key="1">
    <source>
        <dbReference type="ARBA" id="ARBA00000707"/>
    </source>
</evidence>
<evidence type="ECO:0000259" key="9">
    <source>
        <dbReference type="PROSITE" id="PS52048"/>
    </source>
</evidence>
<sequence length="227" mass="24790">MGQTGKKRWLPLEANPEVMNQFVQGLGFPGDAGFFDVYGFDDDLLAMVPTPVLAVLLLFPISPEFYEQEWETLQVSEKVYFLKQTVGNACGTIGLLHAIGNNLSQLELAEGSYLQRFFKSTASMSPLERATFLENDTELEGAHSLAASAGDTAPPDSTASVDLHFVCFVCVDGGLYEMDGRKQQPVYHGSTSQDSLLRDSVKAIQDFVARNPQSVEFNVIALAKAVV</sequence>
<protein>
    <recommendedName>
        <fullName evidence="8">Ubiquitin carboxyl-terminal hydrolase</fullName>
        <ecNumber evidence="8">3.4.19.12</ecNumber>
    </recommendedName>
</protein>
<evidence type="ECO:0000256" key="8">
    <source>
        <dbReference type="RuleBase" id="RU361215"/>
    </source>
</evidence>
<name>A0ABP0UJA3_9BRYO</name>
<dbReference type="Gene3D" id="3.40.532.10">
    <property type="entry name" value="Peptidase C12, ubiquitin carboxyl-terminal hydrolase"/>
    <property type="match status" value="1"/>
</dbReference>
<feature type="domain" description="UCH catalytic" evidence="9">
    <location>
        <begin position="8"/>
        <end position="224"/>
    </location>
</feature>
<keyword evidence="6 7" id="KW-0788">Thiol protease</keyword>
<evidence type="ECO:0000256" key="3">
    <source>
        <dbReference type="ARBA" id="ARBA00022670"/>
    </source>
</evidence>
<evidence type="ECO:0000313" key="10">
    <source>
        <dbReference type="EMBL" id="CAK9222946.1"/>
    </source>
</evidence>
<dbReference type="InterPro" id="IPR038765">
    <property type="entry name" value="Papain-like_cys_pep_sf"/>
</dbReference>
<evidence type="ECO:0000256" key="5">
    <source>
        <dbReference type="ARBA" id="ARBA00022801"/>
    </source>
</evidence>
<keyword evidence="11" id="KW-1185">Reference proteome</keyword>
<accession>A0ABP0UJA3</accession>
<feature type="site" description="Transition state stabilizer" evidence="7">
    <location>
        <position position="84"/>
    </location>
</feature>
<dbReference type="PROSITE" id="PS52048">
    <property type="entry name" value="UCH_DOMAIN"/>
    <property type="match status" value="1"/>
</dbReference>
<dbReference type="InterPro" id="IPR036959">
    <property type="entry name" value="Peptidase_C12_UCH_sf"/>
</dbReference>
<comment type="catalytic activity">
    <reaction evidence="1 7 8">
        <text>Thiol-dependent hydrolysis of ester, thioester, amide, peptide and isopeptide bonds formed by the C-terminal Gly of ubiquitin (a 76-residue protein attached to proteins as an intracellular targeting signal).</text>
        <dbReference type="EC" id="3.4.19.12"/>
    </reaction>
</comment>
<feature type="active site" description="Nucleophile" evidence="7">
    <location>
        <position position="90"/>
    </location>
</feature>
<keyword evidence="4 7" id="KW-0833">Ubl conjugation pathway</keyword>
<dbReference type="InterPro" id="IPR001578">
    <property type="entry name" value="Peptidase_C12_UCH"/>
</dbReference>
<evidence type="ECO:0000313" key="11">
    <source>
        <dbReference type="Proteomes" id="UP001497512"/>
    </source>
</evidence>
<dbReference type="SUPFAM" id="SSF54001">
    <property type="entry name" value="Cysteine proteinases"/>
    <property type="match status" value="1"/>
</dbReference>
<dbReference type="Pfam" id="PF01088">
    <property type="entry name" value="Peptidase_C12"/>
    <property type="match status" value="1"/>
</dbReference>
<dbReference type="CDD" id="cd09616">
    <property type="entry name" value="Peptidase_C12_UCH_L1_L3"/>
    <property type="match status" value="1"/>
</dbReference>
<keyword evidence="5 7" id="KW-0378">Hydrolase</keyword>
<gene>
    <name evidence="10" type="ORF">CSSPTR1EN2_LOCUS16565</name>
</gene>
<evidence type="ECO:0000256" key="4">
    <source>
        <dbReference type="ARBA" id="ARBA00022786"/>
    </source>
</evidence>
<comment type="similarity">
    <text evidence="2 7 8">Belongs to the peptidase C12 family.</text>
</comment>